<evidence type="ECO:0000313" key="2">
    <source>
        <dbReference type="Proteomes" id="UP000266292"/>
    </source>
</evidence>
<dbReference type="AlphaFoldDB" id="A0A1X9YNV8"/>
<accession>A0A1X9YNV8</accession>
<keyword evidence="2" id="KW-1185">Reference proteome</keyword>
<proteinExistence type="predicted"/>
<dbReference type="EMBL" id="CP021235">
    <property type="protein sequence ID" value="ARS34539.1"/>
    <property type="molecule type" value="Genomic_DNA"/>
</dbReference>
<sequence length="85" mass="10008">MLEHSLFHRLPDWSKVEVLTKHGTALAQREQQDWTITLYSLQHNFYELWEKDGVEVISSFQATANPMAILHPYTEQIDIRNVIDL</sequence>
<protein>
    <submittedName>
        <fullName evidence="1">Uncharacterized protein</fullName>
    </submittedName>
</protein>
<dbReference type="OrthoDB" id="853338at2"/>
<dbReference type="KEGG" id="pact:CA264_03270"/>
<dbReference type="RefSeq" id="WP_025604559.1">
    <property type="nucleotide sequence ID" value="NZ_CP021235.1"/>
</dbReference>
<organism evidence="1 2">
    <name type="scientific">Pontibacter actiniarum</name>
    <dbReference type="NCBI Taxonomy" id="323450"/>
    <lineage>
        <taxon>Bacteria</taxon>
        <taxon>Pseudomonadati</taxon>
        <taxon>Bacteroidota</taxon>
        <taxon>Cytophagia</taxon>
        <taxon>Cytophagales</taxon>
        <taxon>Hymenobacteraceae</taxon>
        <taxon>Pontibacter</taxon>
    </lineage>
</organism>
<dbReference type="Proteomes" id="UP000266292">
    <property type="component" value="Chromosome"/>
</dbReference>
<evidence type="ECO:0000313" key="1">
    <source>
        <dbReference type="EMBL" id="ARS34539.1"/>
    </source>
</evidence>
<reference evidence="2" key="1">
    <citation type="submission" date="2017-05" db="EMBL/GenBank/DDBJ databases">
        <authorList>
            <person name="Ray J."/>
            <person name="Price M."/>
            <person name="Deutschbauer A."/>
        </authorList>
    </citation>
    <scope>NUCLEOTIDE SEQUENCE [LARGE SCALE GENOMIC DNA]</scope>
    <source>
        <strain evidence="2">DSM 19842</strain>
    </source>
</reference>
<gene>
    <name evidence="1" type="ORF">CA264_03270</name>
</gene>
<name>A0A1X9YNV8_9BACT</name>